<feature type="transmembrane region" description="Helical" evidence="2">
    <location>
        <begin position="38"/>
        <end position="61"/>
    </location>
</feature>
<dbReference type="EMBL" id="AP024525">
    <property type="protein sequence ID" value="BCT76696.1"/>
    <property type="molecule type" value="Genomic_DNA"/>
</dbReference>
<feature type="transmembrane region" description="Helical" evidence="2">
    <location>
        <begin position="224"/>
        <end position="248"/>
    </location>
</feature>
<feature type="transmembrane region" description="Helical" evidence="2">
    <location>
        <begin position="289"/>
        <end position="309"/>
    </location>
</feature>
<keyword evidence="2" id="KW-0472">Membrane</keyword>
<name>A0ABN6FKV4_SINCY</name>
<dbReference type="PANTHER" id="PTHR23523">
    <property type="match status" value="1"/>
</dbReference>
<keyword evidence="2" id="KW-1133">Transmembrane helix</keyword>
<dbReference type="SUPFAM" id="SSF103473">
    <property type="entry name" value="MFS general substrate transporter"/>
    <property type="match status" value="1"/>
</dbReference>
<dbReference type="InterPro" id="IPR036259">
    <property type="entry name" value="MFS_trans_sf"/>
</dbReference>
<evidence type="ECO:0000313" key="4">
    <source>
        <dbReference type="Proteomes" id="UP001319861"/>
    </source>
</evidence>
<reference evidence="3 4" key="1">
    <citation type="journal article" date="2021" name="J. Biosci. Bioeng.">
        <title>Identification and characterization of a chc gene cluster responsible for the aromatization pathway of cyclohexanecarboxylate degradation in Sinomonas cyclohexanicum ATCC 51369.</title>
        <authorList>
            <person name="Yamamoto T."/>
            <person name="Hasegawa Y."/>
            <person name="Lau P.C.K."/>
            <person name="Iwaki H."/>
        </authorList>
    </citation>
    <scope>NUCLEOTIDE SEQUENCE [LARGE SCALE GENOMIC DNA]</scope>
    <source>
        <strain evidence="3 4">ATCC 51369</strain>
    </source>
</reference>
<feature type="transmembrane region" description="Helical" evidence="2">
    <location>
        <begin position="73"/>
        <end position="91"/>
    </location>
</feature>
<feature type="transmembrane region" description="Helical" evidence="2">
    <location>
        <begin position="163"/>
        <end position="181"/>
    </location>
</feature>
<dbReference type="PANTHER" id="PTHR23523:SF2">
    <property type="entry name" value="2-NITROIMIDAZOLE TRANSPORTER"/>
    <property type="match status" value="1"/>
</dbReference>
<feature type="compositionally biased region" description="Low complexity" evidence="1">
    <location>
        <begin position="416"/>
        <end position="430"/>
    </location>
</feature>
<feature type="transmembrane region" description="Helical" evidence="2">
    <location>
        <begin position="97"/>
        <end position="116"/>
    </location>
</feature>
<gene>
    <name evidence="3" type="ORF">SCMU_25380</name>
</gene>
<feature type="transmembrane region" description="Helical" evidence="2">
    <location>
        <begin position="376"/>
        <end position="399"/>
    </location>
</feature>
<dbReference type="InterPro" id="IPR052524">
    <property type="entry name" value="MFS_Cyanate_Porter"/>
</dbReference>
<evidence type="ECO:0000256" key="2">
    <source>
        <dbReference type="SAM" id="Phobius"/>
    </source>
</evidence>
<dbReference type="InterPro" id="IPR011701">
    <property type="entry name" value="MFS"/>
</dbReference>
<evidence type="ECO:0000313" key="3">
    <source>
        <dbReference type="EMBL" id="BCT76696.1"/>
    </source>
</evidence>
<proteinExistence type="predicted"/>
<accession>A0ABN6FKV4</accession>
<protein>
    <submittedName>
        <fullName evidence="3">MFS transporter</fullName>
    </submittedName>
</protein>
<feature type="transmembrane region" description="Helical" evidence="2">
    <location>
        <begin position="315"/>
        <end position="335"/>
    </location>
</feature>
<sequence>MWRGRLLVAAGMFLVAFTLRTAVTSVPPLTGSIGHDLFLPSWLVGILGMLPTALFGIAGLATPLLMRAWSLEAIAVTAMAASAAGQVVRAVAPETGLFLTGSALALAGMGVGNIVLPPIVRKYFPDRVGLFTALYVTIINVGTTIPPLLAVPVAESSGWRLSLGWWAAVNVLAILPWLSVWPPRRRAEPARSAEVPVTAARAHDGAPAPRAVGRVVVRPWRAPAAWALALLFGCTSLNTYAMFAWLPGIVTGAGLGAADAGLQVGIFAGLGLPLSLTVPILAARLRNPFPIVAFGVASFVAGYLGLLLSPGAATWLWSTLAGLGPATFPLALVLVNLRTRSHQASGAVSGFAQGVGYVVACTGPLLVGLLHDATGAWALSFAFLGLTLVVLGVSGWVISRPHFIDDHPRVVEPVDAGEAAPDAGDAATEPEGFDPDSARAHRAGRLGG</sequence>
<keyword evidence="4" id="KW-1185">Reference proteome</keyword>
<dbReference type="Pfam" id="PF07690">
    <property type="entry name" value="MFS_1"/>
    <property type="match status" value="1"/>
</dbReference>
<dbReference type="Proteomes" id="UP001319861">
    <property type="component" value="Chromosome"/>
</dbReference>
<feature type="transmembrane region" description="Helical" evidence="2">
    <location>
        <begin position="128"/>
        <end position="151"/>
    </location>
</feature>
<feature type="region of interest" description="Disordered" evidence="1">
    <location>
        <begin position="416"/>
        <end position="448"/>
    </location>
</feature>
<evidence type="ECO:0000256" key="1">
    <source>
        <dbReference type="SAM" id="MobiDB-lite"/>
    </source>
</evidence>
<keyword evidence="2" id="KW-0812">Transmembrane</keyword>
<dbReference type="Gene3D" id="1.20.1250.20">
    <property type="entry name" value="MFS general substrate transporter like domains"/>
    <property type="match status" value="1"/>
</dbReference>
<feature type="transmembrane region" description="Helical" evidence="2">
    <location>
        <begin position="347"/>
        <end position="370"/>
    </location>
</feature>
<feature type="transmembrane region" description="Helical" evidence="2">
    <location>
        <begin position="260"/>
        <end position="282"/>
    </location>
</feature>
<organism evidence="3 4">
    <name type="scientific">Sinomonas cyclohexanicum</name>
    <name type="common">Corynebacterium cyclohexanicum</name>
    <dbReference type="NCBI Taxonomy" id="322009"/>
    <lineage>
        <taxon>Bacteria</taxon>
        <taxon>Bacillati</taxon>
        <taxon>Actinomycetota</taxon>
        <taxon>Actinomycetes</taxon>
        <taxon>Micrococcales</taxon>
        <taxon>Micrococcaceae</taxon>
        <taxon>Sinomonas</taxon>
    </lineage>
</organism>